<sequence length="346" mass="40186">MPHATKTTIGPPDASLLFSGKELQRYFIWHREAYPFPFAHQNRGRLPTATQYHDFQQWQRKRREQELGLRDVSTMYSDLEKRITCRLSHPREAPLPRHRVARLCKHVLHPITSQSKIKRIERCPSCLVDIHLAYMAVLTNTREELKEIAEWDESWSEKYAQSCDAWNAGKLAAINMIYKLEEDARLESHWRDTHPTDDVFDAMSAAAAVDKYWSSFGMADVLYVRRARAPVRHSPRYEPGEYALPISDRDCDTSSNDEEEEAHGRKGNLAEGEDVDEYKKADVMKDDEMDKYNTDAEIEDRERDDTDDNRADDSESDDLDTGDNTDVECNETDDYCDQGDRTSVRR</sequence>
<gene>
    <name evidence="2" type="ORF">EI97DRAFT_460464</name>
</gene>
<evidence type="ECO:0000313" key="2">
    <source>
        <dbReference type="EMBL" id="KAF2274067.1"/>
    </source>
</evidence>
<reference evidence="2" key="1">
    <citation type="journal article" date="2020" name="Stud. Mycol.">
        <title>101 Dothideomycetes genomes: a test case for predicting lifestyles and emergence of pathogens.</title>
        <authorList>
            <person name="Haridas S."/>
            <person name="Albert R."/>
            <person name="Binder M."/>
            <person name="Bloem J."/>
            <person name="Labutti K."/>
            <person name="Salamov A."/>
            <person name="Andreopoulos B."/>
            <person name="Baker S."/>
            <person name="Barry K."/>
            <person name="Bills G."/>
            <person name="Bluhm B."/>
            <person name="Cannon C."/>
            <person name="Castanera R."/>
            <person name="Culley D."/>
            <person name="Daum C."/>
            <person name="Ezra D."/>
            <person name="Gonzalez J."/>
            <person name="Henrissat B."/>
            <person name="Kuo A."/>
            <person name="Liang C."/>
            <person name="Lipzen A."/>
            <person name="Lutzoni F."/>
            <person name="Magnuson J."/>
            <person name="Mondo S."/>
            <person name="Nolan M."/>
            <person name="Ohm R."/>
            <person name="Pangilinan J."/>
            <person name="Park H.-J."/>
            <person name="Ramirez L."/>
            <person name="Alfaro M."/>
            <person name="Sun H."/>
            <person name="Tritt A."/>
            <person name="Yoshinaga Y."/>
            <person name="Zwiers L.-H."/>
            <person name="Turgeon B."/>
            <person name="Goodwin S."/>
            <person name="Spatafora J."/>
            <person name="Crous P."/>
            <person name="Grigoriev I."/>
        </authorList>
    </citation>
    <scope>NUCLEOTIDE SEQUENCE</scope>
    <source>
        <strain evidence="2">CBS 379.55</strain>
    </source>
</reference>
<dbReference type="RefSeq" id="XP_033651606.1">
    <property type="nucleotide sequence ID" value="XM_033801115.1"/>
</dbReference>
<keyword evidence="3" id="KW-1185">Reference proteome</keyword>
<feature type="compositionally biased region" description="Acidic residues" evidence="1">
    <location>
        <begin position="314"/>
        <end position="337"/>
    </location>
</feature>
<dbReference type="GeneID" id="54554290"/>
<accession>A0A6A6JCS0</accession>
<evidence type="ECO:0000256" key="1">
    <source>
        <dbReference type="SAM" id="MobiDB-lite"/>
    </source>
</evidence>
<protein>
    <submittedName>
        <fullName evidence="2">Uncharacterized protein</fullName>
    </submittedName>
</protein>
<dbReference type="OrthoDB" id="3800453at2759"/>
<dbReference type="AlphaFoldDB" id="A0A6A6JCS0"/>
<evidence type="ECO:0000313" key="3">
    <source>
        <dbReference type="Proteomes" id="UP000800097"/>
    </source>
</evidence>
<organism evidence="2 3">
    <name type="scientific">Westerdykella ornata</name>
    <dbReference type="NCBI Taxonomy" id="318751"/>
    <lineage>
        <taxon>Eukaryota</taxon>
        <taxon>Fungi</taxon>
        <taxon>Dikarya</taxon>
        <taxon>Ascomycota</taxon>
        <taxon>Pezizomycotina</taxon>
        <taxon>Dothideomycetes</taxon>
        <taxon>Pleosporomycetidae</taxon>
        <taxon>Pleosporales</taxon>
        <taxon>Sporormiaceae</taxon>
        <taxon>Westerdykella</taxon>
    </lineage>
</organism>
<feature type="region of interest" description="Disordered" evidence="1">
    <location>
        <begin position="235"/>
        <end position="346"/>
    </location>
</feature>
<proteinExistence type="predicted"/>
<name>A0A6A6JCS0_WESOR</name>
<feature type="compositionally biased region" description="Basic and acidic residues" evidence="1">
    <location>
        <begin position="277"/>
        <end position="313"/>
    </location>
</feature>
<dbReference type="Proteomes" id="UP000800097">
    <property type="component" value="Unassembled WGS sequence"/>
</dbReference>
<dbReference type="EMBL" id="ML986505">
    <property type="protein sequence ID" value="KAF2274067.1"/>
    <property type="molecule type" value="Genomic_DNA"/>
</dbReference>